<name>A0A812M7J9_9DINO</name>
<keyword evidence="3" id="KW-1185">Reference proteome</keyword>
<feature type="domain" description="Ubiquitin-like" evidence="1">
    <location>
        <begin position="3"/>
        <end position="67"/>
    </location>
</feature>
<dbReference type="CDD" id="cd17039">
    <property type="entry name" value="Ubl_ubiquitin_like"/>
    <property type="match status" value="1"/>
</dbReference>
<dbReference type="InterPro" id="IPR029071">
    <property type="entry name" value="Ubiquitin-like_domsf"/>
</dbReference>
<dbReference type="SUPFAM" id="SSF54236">
    <property type="entry name" value="Ubiquitin-like"/>
    <property type="match status" value="1"/>
</dbReference>
<comment type="caution">
    <text evidence="2">The sequence shown here is derived from an EMBL/GenBank/DDBJ whole genome shotgun (WGS) entry which is preliminary data.</text>
</comment>
<dbReference type="InterPro" id="IPR000626">
    <property type="entry name" value="Ubiquitin-like_dom"/>
</dbReference>
<dbReference type="AlphaFoldDB" id="A0A812M7J9"/>
<gene>
    <name evidence="2" type="ORF">SNEC2469_LOCUS5915</name>
</gene>
<dbReference type="Proteomes" id="UP000601435">
    <property type="component" value="Unassembled WGS sequence"/>
</dbReference>
<dbReference type="Gene3D" id="3.10.20.90">
    <property type="entry name" value="Phosphatidylinositol 3-kinase Catalytic Subunit, Chain A, domain 1"/>
    <property type="match status" value="1"/>
</dbReference>
<dbReference type="OrthoDB" id="439209at2759"/>
<dbReference type="PROSITE" id="PS50053">
    <property type="entry name" value="UBIQUITIN_2"/>
    <property type="match status" value="1"/>
</dbReference>
<reference evidence="2" key="1">
    <citation type="submission" date="2021-02" db="EMBL/GenBank/DDBJ databases">
        <authorList>
            <person name="Dougan E. K."/>
            <person name="Rhodes N."/>
            <person name="Thang M."/>
            <person name="Chan C."/>
        </authorList>
    </citation>
    <scope>NUCLEOTIDE SEQUENCE</scope>
</reference>
<evidence type="ECO:0000313" key="3">
    <source>
        <dbReference type="Proteomes" id="UP000601435"/>
    </source>
</evidence>
<evidence type="ECO:0000313" key="2">
    <source>
        <dbReference type="EMBL" id="CAE7260143.1"/>
    </source>
</evidence>
<accession>A0A812M7J9</accession>
<protein>
    <recommendedName>
        <fullName evidence="1">Ubiquitin-like domain-containing protein</fullName>
    </recommendedName>
</protein>
<dbReference type="EMBL" id="CAJNJA010010625">
    <property type="protein sequence ID" value="CAE7260143.1"/>
    <property type="molecule type" value="Genomic_DNA"/>
</dbReference>
<proteinExistence type="predicted"/>
<sequence length="217" mass="23725">MALTVSVSTVTGKTFEVQCQKEDTVGFVREELQTKHIEVPAGCFLKLFHGPQALHDGITVAELDLSQPVFAVIGRETKVEVLLEAAGSWLGYKELVQAAAASCEGQKVKVIKKIPSILDVLEEMGGQKPEVADLRQGENGLEFKGENGHLLLPSLNVEELQGFSKVVFSVKLNSDAYNQGRSRACFMGLSDVPVESKLMHPWEMRLLTSHTSMSPLC</sequence>
<evidence type="ECO:0000259" key="1">
    <source>
        <dbReference type="PROSITE" id="PS50053"/>
    </source>
</evidence>
<organism evidence="2 3">
    <name type="scientific">Symbiodinium necroappetens</name>
    <dbReference type="NCBI Taxonomy" id="1628268"/>
    <lineage>
        <taxon>Eukaryota</taxon>
        <taxon>Sar</taxon>
        <taxon>Alveolata</taxon>
        <taxon>Dinophyceae</taxon>
        <taxon>Suessiales</taxon>
        <taxon>Symbiodiniaceae</taxon>
        <taxon>Symbiodinium</taxon>
    </lineage>
</organism>